<dbReference type="AlphaFoldDB" id="A0A9P5N9P0"/>
<reference evidence="3" key="1">
    <citation type="submission" date="2020-11" db="EMBL/GenBank/DDBJ databases">
        <authorList>
            <consortium name="DOE Joint Genome Institute"/>
            <person name="Ahrendt S."/>
            <person name="Riley R."/>
            <person name="Andreopoulos W."/>
            <person name="LaButti K."/>
            <person name="Pangilinan J."/>
            <person name="Ruiz-duenas F.J."/>
            <person name="Barrasa J.M."/>
            <person name="Sanchez-Garcia M."/>
            <person name="Camarero S."/>
            <person name="Miyauchi S."/>
            <person name="Serrano A."/>
            <person name="Linde D."/>
            <person name="Babiker R."/>
            <person name="Drula E."/>
            <person name="Ayuso-Fernandez I."/>
            <person name="Pacheco R."/>
            <person name="Padilla G."/>
            <person name="Ferreira P."/>
            <person name="Barriuso J."/>
            <person name="Kellner H."/>
            <person name="Castanera R."/>
            <person name="Alfaro M."/>
            <person name="Ramirez L."/>
            <person name="Pisabarro A.G."/>
            <person name="Kuo A."/>
            <person name="Tritt A."/>
            <person name="Lipzen A."/>
            <person name="He G."/>
            <person name="Yan M."/>
            <person name="Ng V."/>
            <person name="Cullen D."/>
            <person name="Martin F."/>
            <person name="Rosso M.-N."/>
            <person name="Henrissat B."/>
            <person name="Hibbett D."/>
            <person name="Martinez A.T."/>
            <person name="Grigoriev I.V."/>
        </authorList>
    </citation>
    <scope>NUCLEOTIDE SEQUENCE</scope>
    <source>
        <strain evidence="3">AH 44721</strain>
    </source>
</reference>
<keyword evidence="1" id="KW-0472">Membrane</keyword>
<gene>
    <name evidence="3" type="ORF">CPB84DRAFT_1968237</name>
</gene>
<dbReference type="OrthoDB" id="2535105at2759"/>
<feature type="transmembrane region" description="Helical" evidence="1">
    <location>
        <begin position="203"/>
        <end position="226"/>
    </location>
</feature>
<accession>A0A9P5N9P0</accession>
<protein>
    <recommendedName>
        <fullName evidence="2">DUF6534 domain-containing protein</fullName>
    </recommendedName>
</protein>
<feature type="domain" description="DUF6534" evidence="2">
    <location>
        <begin position="169"/>
        <end position="256"/>
    </location>
</feature>
<dbReference type="InterPro" id="IPR045339">
    <property type="entry name" value="DUF6534"/>
</dbReference>
<dbReference type="Pfam" id="PF20152">
    <property type="entry name" value="DUF6534"/>
    <property type="match status" value="1"/>
</dbReference>
<evidence type="ECO:0000256" key="1">
    <source>
        <dbReference type="SAM" id="Phobius"/>
    </source>
</evidence>
<feature type="transmembrane region" description="Helical" evidence="1">
    <location>
        <begin position="86"/>
        <end position="108"/>
    </location>
</feature>
<dbReference type="Proteomes" id="UP000724874">
    <property type="component" value="Unassembled WGS sequence"/>
</dbReference>
<dbReference type="PANTHER" id="PTHR40465">
    <property type="entry name" value="CHROMOSOME 1, WHOLE GENOME SHOTGUN SEQUENCE"/>
    <property type="match status" value="1"/>
</dbReference>
<dbReference type="PANTHER" id="PTHR40465:SF1">
    <property type="entry name" value="DUF6534 DOMAIN-CONTAINING PROTEIN"/>
    <property type="match status" value="1"/>
</dbReference>
<feature type="transmembrane region" description="Helical" evidence="1">
    <location>
        <begin position="49"/>
        <end position="74"/>
    </location>
</feature>
<feature type="transmembrane region" description="Helical" evidence="1">
    <location>
        <begin position="12"/>
        <end position="37"/>
    </location>
</feature>
<comment type="caution">
    <text evidence="3">The sequence shown here is derived from an EMBL/GenBank/DDBJ whole genome shotgun (WGS) entry which is preliminary data.</text>
</comment>
<evidence type="ECO:0000259" key="2">
    <source>
        <dbReference type="Pfam" id="PF20152"/>
    </source>
</evidence>
<feature type="transmembrane region" description="Helical" evidence="1">
    <location>
        <begin position="232"/>
        <end position="253"/>
    </location>
</feature>
<feature type="transmembrane region" description="Helical" evidence="1">
    <location>
        <begin position="156"/>
        <end position="182"/>
    </location>
</feature>
<keyword evidence="4" id="KW-1185">Reference proteome</keyword>
<dbReference type="EMBL" id="JADNYJ010000371">
    <property type="protein sequence ID" value="KAF8870232.1"/>
    <property type="molecule type" value="Genomic_DNA"/>
</dbReference>
<evidence type="ECO:0000313" key="3">
    <source>
        <dbReference type="EMBL" id="KAF8870232.1"/>
    </source>
</evidence>
<proteinExistence type="predicted"/>
<keyword evidence="1" id="KW-1133">Transmembrane helix</keyword>
<name>A0A9P5N9P0_GYMJU</name>
<sequence length="314" mass="34423">MDLPVHNLDNTIGAALVGVLISSTLFGIVVVQTYTYYNRFPNDRISFKYLVSVIWVCELVHCGLISESIYSLIIKNYTNLSGLADIPLALSIAVAFTGIIEPLVQMFFAYRIFVVSRSIVIPAMCCVFSTVRCGLTFATAVASITSASGPQLFKNFKWLVGSALGVGSLVDVTLSTTMLYYLKRQKPAGDQGGPFVPLLINKIIVWTVQSGVMATLTGIVMLVFFFASSASYVWLAMFLFTSRIFSISLLASLNGRLFLHEDTLDVHMRHLTKPITFPSTLSVHSELTSCRGEVENPSEDVLGHENAILQVPKS</sequence>
<organism evidence="3 4">
    <name type="scientific">Gymnopilus junonius</name>
    <name type="common">Spectacular rustgill mushroom</name>
    <name type="synonym">Gymnopilus spectabilis subsp. junonius</name>
    <dbReference type="NCBI Taxonomy" id="109634"/>
    <lineage>
        <taxon>Eukaryota</taxon>
        <taxon>Fungi</taxon>
        <taxon>Dikarya</taxon>
        <taxon>Basidiomycota</taxon>
        <taxon>Agaricomycotina</taxon>
        <taxon>Agaricomycetes</taxon>
        <taxon>Agaricomycetidae</taxon>
        <taxon>Agaricales</taxon>
        <taxon>Agaricineae</taxon>
        <taxon>Hymenogastraceae</taxon>
        <taxon>Gymnopilus</taxon>
    </lineage>
</organism>
<keyword evidence="1" id="KW-0812">Transmembrane</keyword>
<evidence type="ECO:0000313" key="4">
    <source>
        <dbReference type="Proteomes" id="UP000724874"/>
    </source>
</evidence>
<feature type="transmembrane region" description="Helical" evidence="1">
    <location>
        <begin position="120"/>
        <end position="144"/>
    </location>
</feature>